<dbReference type="Proteomes" id="UP001156670">
    <property type="component" value="Unassembled WGS sequence"/>
</dbReference>
<comment type="caution">
    <text evidence="2">The sequence shown here is derived from an EMBL/GenBank/DDBJ whole genome shotgun (WGS) entry which is preliminary data.</text>
</comment>
<proteinExistence type="inferred from homology"/>
<reference evidence="3" key="1">
    <citation type="journal article" date="2019" name="Int. J. Syst. Evol. Microbiol.">
        <title>The Global Catalogue of Microorganisms (GCM) 10K type strain sequencing project: providing services to taxonomists for standard genome sequencing and annotation.</title>
        <authorList>
            <consortium name="The Broad Institute Genomics Platform"/>
            <consortium name="The Broad Institute Genome Sequencing Center for Infectious Disease"/>
            <person name="Wu L."/>
            <person name="Ma J."/>
        </authorList>
    </citation>
    <scope>NUCLEOTIDE SEQUENCE [LARGE SCALE GENOMIC DNA]</scope>
    <source>
        <strain evidence="3">NBRC 111980</strain>
    </source>
</reference>
<organism evidence="2 3">
    <name type="scientific">Dyella acidisoli</name>
    <dbReference type="NCBI Taxonomy" id="1867834"/>
    <lineage>
        <taxon>Bacteria</taxon>
        <taxon>Pseudomonadati</taxon>
        <taxon>Pseudomonadota</taxon>
        <taxon>Gammaproteobacteria</taxon>
        <taxon>Lysobacterales</taxon>
        <taxon>Rhodanobacteraceae</taxon>
        <taxon>Dyella</taxon>
    </lineage>
</organism>
<keyword evidence="3" id="KW-1185">Reference proteome</keyword>
<evidence type="ECO:0000256" key="1">
    <source>
        <dbReference type="ARBA" id="ARBA00006799"/>
    </source>
</evidence>
<accession>A0ABQ5XP38</accession>
<dbReference type="RefSeq" id="WP_284321185.1">
    <property type="nucleotide sequence ID" value="NZ_BSOB01000018.1"/>
</dbReference>
<dbReference type="InterPro" id="IPR006944">
    <property type="entry name" value="Phage/GTA_portal"/>
</dbReference>
<gene>
    <name evidence="2" type="ORF">GCM10007901_24230</name>
</gene>
<dbReference type="NCBIfam" id="TIGR01540">
    <property type="entry name" value="portal_PBSX"/>
    <property type="match status" value="1"/>
</dbReference>
<evidence type="ECO:0000313" key="2">
    <source>
        <dbReference type="EMBL" id="GLQ93472.1"/>
    </source>
</evidence>
<dbReference type="PIRSF" id="PIRSF018494">
    <property type="entry name" value="PBSX_VPQ"/>
    <property type="match status" value="1"/>
</dbReference>
<evidence type="ECO:0000313" key="3">
    <source>
        <dbReference type="Proteomes" id="UP001156670"/>
    </source>
</evidence>
<comment type="similarity">
    <text evidence="1">Belongs to the phage portal family. PBSX subfamily.</text>
</comment>
<dbReference type="EMBL" id="BSOB01000018">
    <property type="protein sequence ID" value="GLQ93472.1"/>
    <property type="molecule type" value="Genomic_DNA"/>
</dbReference>
<dbReference type="Pfam" id="PF04860">
    <property type="entry name" value="Phage_portal"/>
    <property type="match status" value="1"/>
</dbReference>
<name>A0ABQ5XP38_9GAMM</name>
<protein>
    <submittedName>
        <fullName evidence="2">Phage portal vertex protein</fullName>
    </submittedName>
</protein>
<dbReference type="InterPro" id="IPR006430">
    <property type="entry name" value="Phage_portal_PBSX"/>
</dbReference>
<dbReference type="InterPro" id="IPR030935">
    <property type="entry name" value="PBSX_Proteobac"/>
</dbReference>
<sequence length="337" mass="37723">MSESVTMPRVEAFAFGDPTPVLDGREVLEYMEAWRNGRWYEPPMSLEGLARSFRATPHHSSAIYVKRNILVSSFKPHRLLSREAFARYVLDYLVFGNSYLEAPKNRLGKVQPLQPSLAKYMRRGCDDLDSYFMVKGWKTEYEFAPGSVFHLREPDVHQEIYGVPEYLAALQSAWLNESGTLFRRKYYLNGSHAGYILYLTDALSDEAQVDAIKTALKNSKGPGNFRNLFMYAPGGKKDGLQLMPISEVAAKDEFFNIKNVTRDDVLAAHRVPPQLLGLVPTGTTGFGSVVPAAQVFAANELLPLQARLRELNDWVGNEVITFNPYLVADNNGGATSG</sequence>